<dbReference type="PANTHER" id="PTHR47446:SF3">
    <property type="entry name" value="RING-TYPE E3 UBIQUITIN TRANSFERASE"/>
    <property type="match status" value="1"/>
</dbReference>
<accession>A0A0B2PU12</accession>
<organism evidence="4">
    <name type="scientific">Glycine soja</name>
    <name type="common">Wild soybean</name>
    <dbReference type="NCBI Taxonomy" id="3848"/>
    <lineage>
        <taxon>Eukaryota</taxon>
        <taxon>Viridiplantae</taxon>
        <taxon>Streptophyta</taxon>
        <taxon>Embryophyta</taxon>
        <taxon>Tracheophyta</taxon>
        <taxon>Spermatophyta</taxon>
        <taxon>Magnoliopsida</taxon>
        <taxon>eudicotyledons</taxon>
        <taxon>Gunneridae</taxon>
        <taxon>Pentapetalae</taxon>
        <taxon>rosids</taxon>
        <taxon>fabids</taxon>
        <taxon>Fabales</taxon>
        <taxon>Fabaceae</taxon>
        <taxon>Papilionoideae</taxon>
        <taxon>50 kb inversion clade</taxon>
        <taxon>NPAAA clade</taxon>
        <taxon>indigoferoid/millettioid clade</taxon>
        <taxon>Phaseoleae</taxon>
        <taxon>Glycine</taxon>
        <taxon>Glycine subgen. Soja</taxon>
    </lineage>
</organism>
<protein>
    <submittedName>
        <fullName evidence="4">Putative E3 ubiquitin-protein ligase LIN-1</fullName>
    </submittedName>
</protein>
<dbReference type="EMBL" id="KN663817">
    <property type="protein sequence ID" value="KHN11218.1"/>
    <property type="molecule type" value="Genomic_DNA"/>
</dbReference>
<reference evidence="4" key="1">
    <citation type="submission" date="2014-07" db="EMBL/GenBank/DDBJ databases">
        <title>Identification of a novel salt tolerance gene in wild soybean by whole-genome sequencing.</title>
        <authorList>
            <person name="Lam H.-M."/>
            <person name="Qi X."/>
            <person name="Li M.-W."/>
            <person name="Liu X."/>
            <person name="Xie M."/>
            <person name="Ni M."/>
            <person name="Xu X."/>
        </authorList>
    </citation>
    <scope>NUCLEOTIDE SEQUENCE [LARGE SCALE GENOMIC DNA]</scope>
    <source>
        <tissue evidence="4">Root</tissue>
    </source>
</reference>
<dbReference type="InterPro" id="IPR056514">
    <property type="entry name" value="ARM_LIN_2nd"/>
</dbReference>
<dbReference type="Pfam" id="PF23628">
    <property type="entry name" value="ARM_LIN_C"/>
    <property type="match status" value="2"/>
</dbReference>
<dbReference type="PANTHER" id="PTHR47446">
    <property type="entry name" value="RING-TYPE E3 UBIQUITIN TRANSFERASE"/>
    <property type="match status" value="1"/>
</dbReference>
<feature type="compositionally biased region" description="Acidic residues" evidence="1">
    <location>
        <begin position="31"/>
        <end position="42"/>
    </location>
</feature>
<evidence type="ECO:0000256" key="1">
    <source>
        <dbReference type="SAM" id="MobiDB-lite"/>
    </source>
</evidence>
<name>A0A0B2PU12_GLYSO</name>
<feature type="compositionally biased region" description="Polar residues" evidence="1">
    <location>
        <begin position="71"/>
        <end position="94"/>
    </location>
</feature>
<feature type="domain" description="Putative E3 ubiquitin-protein ligase LIN ARM-like" evidence="2">
    <location>
        <begin position="216"/>
        <end position="313"/>
    </location>
</feature>
<dbReference type="InterPro" id="IPR052858">
    <property type="entry name" value="E3_ubiquitin-ligase_LIN"/>
</dbReference>
<gene>
    <name evidence="4" type="ORF">glysoja_034447</name>
</gene>
<evidence type="ECO:0000259" key="2">
    <source>
        <dbReference type="Pfam" id="PF23628"/>
    </source>
</evidence>
<proteinExistence type="predicted"/>
<feature type="domain" description="Putative E3 ubiquitin-protein ligase LIN ARM repeats" evidence="3">
    <location>
        <begin position="134"/>
        <end position="208"/>
    </location>
</feature>
<dbReference type="Pfam" id="PF23654">
    <property type="entry name" value="ARM_LIN_2nd"/>
    <property type="match status" value="1"/>
</dbReference>
<dbReference type="AlphaFoldDB" id="A0A0B2PU12"/>
<feature type="domain" description="Putative E3 ubiquitin-protein ligase LIN ARM-like" evidence="2">
    <location>
        <begin position="314"/>
        <end position="443"/>
    </location>
</feature>
<feature type="region of interest" description="Disordered" evidence="1">
    <location>
        <begin position="1"/>
        <end position="109"/>
    </location>
</feature>
<dbReference type="InterPro" id="IPR055566">
    <property type="entry name" value="ARM_LIN"/>
</dbReference>
<sequence>MLNPTQFQAKEEKAKAANDSLSEESIMKENENEDDLDYELDDASINSDNKNNIFLPEMKMVKDEDIEPKASKNTQRKNNNQTLSMNDDNENSLGLNDGSLCESDKGNQSSISLPKLEKLTIGSKPPKDFVCPITDERLGETLNSADSDFDCLATLLKNDLVEAALLIYQLRPVFAQLSAHELTPSLMQVIQNTNKGSNDFQLAIDPKDVDREILEQILIRGDEYSRSLNALSVISQNGIPALAKYLERIKGRRLVVSILLCCMQPEKGSKSLIADIIELSPVLELFHGGNDNVRGIYVEFLLELVQLNRMKKNVMNTWQKRVAFVLCHHENGSIFQALEECLRINSLKMEKSCLVLVIWLTHMLSTFPDTDIKDVACKSLLHELINVLQSSKNLEEKIWVALALKNFINDLIAQQELRAYAKSIYKIMRKLIKYSTIVVDIMKTLLNLNSIDVVSTK</sequence>
<feature type="compositionally biased region" description="Basic and acidic residues" evidence="1">
    <location>
        <begin position="59"/>
        <end position="70"/>
    </location>
</feature>
<evidence type="ECO:0000259" key="3">
    <source>
        <dbReference type="Pfam" id="PF23654"/>
    </source>
</evidence>
<dbReference type="Proteomes" id="UP000053555">
    <property type="component" value="Unassembled WGS sequence"/>
</dbReference>
<evidence type="ECO:0000313" key="4">
    <source>
        <dbReference type="EMBL" id="KHN11218.1"/>
    </source>
</evidence>